<dbReference type="NCBIfam" id="TIGR01614">
    <property type="entry name" value="PME_inhib"/>
    <property type="match status" value="1"/>
</dbReference>
<dbReference type="Gene3D" id="2.160.20.10">
    <property type="entry name" value="Single-stranded right-handed beta-helix, Pectin lyase-like"/>
    <property type="match status" value="1"/>
</dbReference>
<dbReference type="InterPro" id="IPR035513">
    <property type="entry name" value="Invertase/methylesterase_inhib"/>
</dbReference>
<evidence type="ECO:0000259" key="10">
    <source>
        <dbReference type="SMART" id="SM00856"/>
    </source>
</evidence>
<dbReference type="SMART" id="SM00856">
    <property type="entry name" value="PMEI"/>
    <property type="match status" value="1"/>
</dbReference>
<evidence type="ECO:0000256" key="6">
    <source>
        <dbReference type="ARBA" id="ARBA00022801"/>
    </source>
</evidence>
<sequence>MKGKILVSAVSLILVVGVALGVVIAVHKNNGGDDTQVRAQKKAVMTVCQSTSDQKLCHDVLSSARNAGSTDPKEYLATIVKTTTEYVIKSFNLTDRLSVSHGSSDNGIKMALDDCKRMLEHAMDSLDFSTTLLRDNNIQAVHFQTPDLRNWLGAVISYQQACMEGFDESKDAEKKLKEELNIQGLDKTKNITAIGLDIIADLSKILEQFNLKIDLKPASRRLLGHVEVDDEGTPTWFSHADRKLLKAGWRTRVNKPNVVVAKDGSGQFKTIKEAINSYPKGHKGRYIIYVKAGVYDEYLLNPKTNENVIIYGDGPTRTIVTGRKSFRDGVKTMDTATFANEAKGFIARSMRFENTAGPEGHQAVAFRNQGDASAIVGCHIFGYQDSLYAQSNRQFYRNCEISGTVDFIFGMSSALFQNSKIIVRKPGPKQFNTVTADGTEVRNVGTGIVIQNCQIVPEAALFPVRFQVKSFLGRPWKQCSTTVVMESTLGDFINPEGWAPWAGSQFLDTLYYAEYANTGPGANVQRRIRWKGYRGVISKAEAYRFTAGEFLKAGHDSNMSWLRKQHVPNYLEFARP</sequence>
<dbReference type="InterPro" id="IPR000070">
    <property type="entry name" value="Pectinesterase_cat"/>
</dbReference>
<dbReference type="Proteomes" id="UP001372338">
    <property type="component" value="Unassembled WGS sequence"/>
</dbReference>
<dbReference type="PANTHER" id="PTHR31707">
    <property type="entry name" value="PECTINESTERASE"/>
    <property type="match status" value="1"/>
</dbReference>
<dbReference type="InterPro" id="IPR033131">
    <property type="entry name" value="Pectinesterase_Asp_AS"/>
</dbReference>
<dbReference type="CDD" id="cd15798">
    <property type="entry name" value="PMEI-like_3"/>
    <property type="match status" value="1"/>
</dbReference>
<evidence type="ECO:0000256" key="8">
    <source>
        <dbReference type="PROSITE-ProRule" id="PRU10040"/>
    </source>
</evidence>
<comment type="caution">
    <text evidence="11">The sequence shown here is derived from an EMBL/GenBank/DDBJ whole genome shotgun (WGS) entry which is preliminary data.</text>
</comment>
<feature type="signal peptide" evidence="9">
    <location>
        <begin position="1"/>
        <end position="21"/>
    </location>
</feature>
<comment type="pathway">
    <text evidence="2 9">Glycan metabolism; pectin degradation; 2-dehydro-3-deoxy-D-gluconate from pectin: step 1/5.</text>
</comment>
<evidence type="ECO:0000256" key="9">
    <source>
        <dbReference type="RuleBase" id="RU000589"/>
    </source>
</evidence>
<dbReference type="Gene3D" id="1.20.140.40">
    <property type="entry name" value="Invertase/pectin methylesterase inhibitor family protein"/>
    <property type="match status" value="1"/>
</dbReference>
<proteinExistence type="inferred from homology"/>
<dbReference type="GO" id="GO:0004857">
    <property type="term" value="F:enzyme inhibitor activity"/>
    <property type="evidence" value="ECO:0007669"/>
    <property type="project" value="InterPro"/>
</dbReference>
<evidence type="ECO:0000313" key="11">
    <source>
        <dbReference type="EMBL" id="KAK7259137.1"/>
    </source>
</evidence>
<comment type="similarity">
    <text evidence="4">In the C-terminal section; belongs to the pectinesterase family.</text>
</comment>
<dbReference type="Pfam" id="PF01095">
    <property type="entry name" value="Pectinesterase"/>
    <property type="match status" value="1"/>
</dbReference>
<evidence type="ECO:0000256" key="4">
    <source>
        <dbReference type="ARBA" id="ARBA00007786"/>
    </source>
</evidence>
<dbReference type="InterPro" id="IPR006501">
    <property type="entry name" value="Pectinesterase_inhib_dom"/>
</dbReference>
<dbReference type="EC" id="3.1.1.11" evidence="9"/>
<dbReference type="InterPro" id="IPR012334">
    <property type="entry name" value="Pectin_lyas_fold"/>
</dbReference>
<keyword evidence="7 9" id="KW-0063">Aspartyl esterase</keyword>
<organism evidence="11 12">
    <name type="scientific">Crotalaria pallida</name>
    <name type="common">Smooth rattlebox</name>
    <name type="synonym">Crotalaria striata</name>
    <dbReference type="NCBI Taxonomy" id="3830"/>
    <lineage>
        <taxon>Eukaryota</taxon>
        <taxon>Viridiplantae</taxon>
        <taxon>Streptophyta</taxon>
        <taxon>Embryophyta</taxon>
        <taxon>Tracheophyta</taxon>
        <taxon>Spermatophyta</taxon>
        <taxon>Magnoliopsida</taxon>
        <taxon>eudicotyledons</taxon>
        <taxon>Gunneridae</taxon>
        <taxon>Pentapetalae</taxon>
        <taxon>rosids</taxon>
        <taxon>fabids</taxon>
        <taxon>Fabales</taxon>
        <taxon>Fabaceae</taxon>
        <taxon>Papilionoideae</taxon>
        <taxon>50 kb inversion clade</taxon>
        <taxon>genistoids sensu lato</taxon>
        <taxon>core genistoids</taxon>
        <taxon>Crotalarieae</taxon>
        <taxon>Crotalaria</taxon>
    </lineage>
</organism>
<dbReference type="SUPFAM" id="SSF51126">
    <property type="entry name" value="Pectin lyase-like"/>
    <property type="match status" value="1"/>
</dbReference>
<evidence type="ECO:0000313" key="12">
    <source>
        <dbReference type="Proteomes" id="UP001372338"/>
    </source>
</evidence>
<evidence type="ECO:0000256" key="7">
    <source>
        <dbReference type="ARBA" id="ARBA00023085"/>
    </source>
</evidence>
<keyword evidence="12" id="KW-1185">Reference proteome</keyword>
<evidence type="ECO:0000256" key="1">
    <source>
        <dbReference type="ARBA" id="ARBA00004191"/>
    </source>
</evidence>
<comment type="similarity">
    <text evidence="3">In the N-terminal section; belongs to the PMEI family.</text>
</comment>
<evidence type="ECO:0000256" key="5">
    <source>
        <dbReference type="ARBA" id="ARBA00022512"/>
    </source>
</evidence>
<dbReference type="GO" id="GO:0042545">
    <property type="term" value="P:cell wall modification"/>
    <property type="evidence" value="ECO:0007669"/>
    <property type="project" value="UniProtKB-UniRule"/>
</dbReference>
<dbReference type="InterPro" id="IPR011050">
    <property type="entry name" value="Pectin_lyase_fold/virulence"/>
</dbReference>
<dbReference type="PROSITE" id="PS00503">
    <property type="entry name" value="PECTINESTERASE_2"/>
    <property type="match status" value="1"/>
</dbReference>
<keyword evidence="6 9" id="KW-0378">Hydrolase</keyword>
<accession>A0AAN9EKW5</accession>
<comment type="catalytic activity">
    <reaction evidence="9">
        <text>[(1-&gt;4)-alpha-D-galacturonosyl methyl ester](n) + n H2O = [(1-&gt;4)-alpha-D-galacturonosyl](n) + n methanol + n H(+)</text>
        <dbReference type="Rhea" id="RHEA:22380"/>
        <dbReference type="Rhea" id="RHEA-COMP:14570"/>
        <dbReference type="Rhea" id="RHEA-COMP:14573"/>
        <dbReference type="ChEBI" id="CHEBI:15377"/>
        <dbReference type="ChEBI" id="CHEBI:15378"/>
        <dbReference type="ChEBI" id="CHEBI:17790"/>
        <dbReference type="ChEBI" id="CHEBI:140522"/>
        <dbReference type="ChEBI" id="CHEBI:140523"/>
        <dbReference type="EC" id="3.1.1.11"/>
    </reaction>
</comment>
<feature type="active site" evidence="8">
    <location>
        <position position="406"/>
    </location>
</feature>
<dbReference type="SUPFAM" id="SSF101148">
    <property type="entry name" value="Plant invertase/pectin methylesterase inhibitor"/>
    <property type="match status" value="1"/>
</dbReference>
<feature type="chain" id="PRO_5042662388" description="Pectinesterase" evidence="9">
    <location>
        <begin position="22"/>
        <end position="576"/>
    </location>
</feature>
<dbReference type="Pfam" id="PF04043">
    <property type="entry name" value="PMEI"/>
    <property type="match status" value="1"/>
</dbReference>
<protein>
    <recommendedName>
        <fullName evidence="9">Pectinesterase</fullName>
        <ecNumber evidence="9">3.1.1.11</ecNumber>
    </recommendedName>
</protein>
<keyword evidence="5" id="KW-0134">Cell wall</keyword>
<keyword evidence="9" id="KW-0732">Signal</keyword>
<reference evidence="11 12" key="1">
    <citation type="submission" date="2024-01" db="EMBL/GenBank/DDBJ databases">
        <title>The genomes of 5 underutilized Papilionoideae crops provide insights into root nodulation and disease resistanc.</title>
        <authorList>
            <person name="Yuan L."/>
        </authorList>
    </citation>
    <scope>NUCLEOTIDE SEQUENCE [LARGE SCALE GENOMIC DNA]</scope>
    <source>
        <strain evidence="11">ZHUSHIDOU_FW_LH</strain>
        <tissue evidence="11">Leaf</tissue>
    </source>
</reference>
<dbReference type="AlphaFoldDB" id="A0AAN9EKW5"/>
<evidence type="ECO:0000256" key="2">
    <source>
        <dbReference type="ARBA" id="ARBA00005184"/>
    </source>
</evidence>
<keyword evidence="5" id="KW-0964">Secreted</keyword>
<feature type="domain" description="Pectinesterase inhibitor" evidence="10">
    <location>
        <begin position="39"/>
        <end position="198"/>
    </location>
</feature>
<dbReference type="EMBL" id="JAYWIO010000005">
    <property type="protein sequence ID" value="KAK7259137.1"/>
    <property type="molecule type" value="Genomic_DNA"/>
</dbReference>
<dbReference type="GO" id="GO:0030599">
    <property type="term" value="F:pectinesterase activity"/>
    <property type="evidence" value="ECO:0007669"/>
    <property type="project" value="UniProtKB-UniRule"/>
</dbReference>
<gene>
    <name evidence="11" type="ORF">RIF29_24736</name>
</gene>
<dbReference type="FunFam" id="2.160.20.10:FF:000001">
    <property type="entry name" value="Pectinesterase"/>
    <property type="match status" value="1"/>
</dbReference>
<comment type="subcellular location">
    <subcellularLocation>
        <location evidence="1">Secreted</location>
        <location evidence="1">Cell wall</location>
    </subcellularLocation>
</comment>
<dbReference type="GO" id="GO:0045490">
    <property type="term" value="P:pectin catabolic process"/>
    <property type="evidence" value="ECO:0007669"/>
    <property type="project" value="UniProtKB-UniRule"/>
</dbReference>
<evidence type="ECO:0000256" key="3">
    <source>
        <dbReference type="ARBA" id="ARBA00006027"/>
    </source>
</evidence>
<name>A0AAN9EKW5_CROPI</name>